<name>A0ABQ3LAR3_9SPHN</name>
<evidence type="ECO:0000259" key="4">
    <source>
        <dbReference type="PROSITE" id="PS50887"/>
    </source>
</evidence>
<reference evidence="6" key="1">
    <citation type="journal article" date="2019" name="Int. J. Syst. Evol. Microbiol.">
        <title>The Global Catalogue of Microorganisms (GCM) 10K type strain sequencing project: providing services to taxonomists for standard genome sequencing and annotation.</title>
        <authorList>
            <consortium name="The Broad Institute Genomics Platform"/>
            <consortium name="The Broad Institute Genome Sequencing Center for Infectious Disease"/>
            <person name="Wu L."/>
            <person name="Ma J."/>
        </authorList>
    </citation>
    <scope>NUCLEOTIDE SEQUENCE [LARGE SCALE GENOMIC DNA]</scope>
    <source>
        <strain evidence="6">CGMCC 1.8957</strain>
    </source>
</reference>
<dbReference type="PANTHER" id="PTHR45138">
    <property type="entry name" value="REGULATORY COMPONENTS OF SENSORY TRANSDUCTION SYSTEM"/>
    <property type="match status" value="1"/>
</dbReference>
<dbReference type="InterPro" id="IPR000160">
    <property type="entry name" value="GGDEF_dom"/>
</dbReference>
<dbReference type="RefSeq" id="WP_189675229.1">
    <property type="nucleotide sequence ID" value="NZ_BNAQ01000001.1"/>
</dbReference>
<comment type="catalytic activity">
    <reaction evidence="2">
        <text>2 GTP = 3',3'-c-di-GMP + 2 diphosphate</text>
        <dbReference type="Rhea" id="RHEA:24898"/>
        <dbReference type="ChEBI" id="CHEBI:33019"/>
        <dbReference type="ChEBI" id="CHEBI:37565"/>
        <dbReference type="ChEBI" id="CHEBI:58805"/>
        <dbReference type="EC" id="2.7.7.65"/>
    </reaction>
</comment>
<dbReference type="Proteomes" id="UP000652430">
    <property type="component" value="Unassembled WGS sequence"/>
</dbReference>
<sequence>MKFGRTQQGVMDGSESGTPFKEIAASVLAFLDDQSLDPTPGNYELGFLYRTDPESLAARSVDGVLTTGAKLRQDQADYILGAYHALVRTQGASPEAAPEAETRTGARLRHQTLQLHDLASDAVSVTGQFGRDLTAELDQIEVESLPIARTISTMIARSSDAERNLVAALKEIDALHAEVAAAQNDALRDSLTGLANRRGFAAELTKGPGDAPLALAICDIDRFKAINDRHGHPVGDRVIKAVAESIARSCAPHVVSRWGGEEFVILMDGVTLDEAYEIIATANQALQKRAFRIRESGEALAPISFSAGIVLTQRTRALDAIAAADLLLYRAKQAGRNTVYVQDTALAA</sequence>
<evidence type="ECO:0000313" key="5">
    <source>
        <dbReference type="EMBL" id="GHH10587.1"/>
    </source>
</evidence>
<keyword evidence="6" id="KW-1185">Reference proteome</keyword>
<dbReference type="SUPFAM" id="SSF55073">
    <property type="entry name" value="Nucleotide cyclase"/>
    <property type="match status" value="1"/>
</dbReference>
<evidence type="ECO:0000313" key="6">
    <source>
        <dbReference type="Proteomes" id="UP000652430"/>
    </source>
</evidence>
<dbReference type="PROSITE" id="PS50887">
    <property type="entry name" value="GGDEF"/>
    <property type="match status" value="1"/>
</dbReference>
<evidence type="ECO:0000256" key="1">
    <source>
        <dbReference type="ARBA" id="ARBA00012528"/>
    </source>
</evidence>
<comment type="caution">
    <text evidence="5">The sequence shown here is derived from an EMBL/GenBank/DDBJ whole genome shotgun (WGS) entry which is preliminary data.</text>
</comment>
<dbReference type="EMBL" id="BNAQ01000001">
    <property type="protein sequence ID" value="GHH10587.1"/>
    <property type="molecule type" value="Genomic_DNA"/>
</dbReference>
<dbReference type="Gene3D" id="3.30.70.270">
    <property type="match status" value="1"/>
</dbReference>
<dbReference type="Pfam" id="PF00990">
    <property type="entry name" value="GGDEF"/>
    <property type="match status" value="1"/>
</dbReference>
<organism evidence="5 6">
    <name type="scientific">Sphingomonas glacialis</name>
    <dbReference type="NCBI Taxonomy" id="658225"/>
    <lineage>
        <taxon>Bacteria</taxon>
        <taxon>Pseudomonadati</taxon>
        <taxon>Pseudomonadota</taxon>
        <taxon>Alphaproteobacteria</taxon>
        <taxon>Sphingomonadales</taxon>
        <taxon>Sphingomonadaceae</taxon>
        <taxon>Sphingomonas</taxon>
    </lineage>
</organism>
<feature type="coiled-coil region" evidence="3">
    <location>
        <begin position="158"/>
        <end position="185"/>
    </location>
</feature>
<evidence type="ECO:0000256" key="2">
    <source>
        <dbReference type="ARBA" id="ARBA00034247"/>
    </source>
</evidence>
<protein>
    <recommendedName>
        <fullName evidence="1">diguanylate cyclase</fullName>
        <ecNumber evidence="1">2.7.7.65</ecNumber>
    </recommendedName>
</protein>
<dbReference type="InterPro" id="IPR050469">
    <property type="entry name" value="Diguanylate_Cyclase"/>
</dbReference>
<dbReference type="PANTHER" id="PTHR45138:SF9">
    <property type="entry name" value="DIGUANYLATE CYCLASE DGCM-RELATED"/>
    <property type="match status" value="1"/>
</dbReference>
<feature type="domain" description="GGDEF" evidence="4">
    <location>
        <begin position="211"/>
        <end position="344"/>
    </location>
</feature>
<dbReference type="SMART" id="SM00267">
    <property type="entry name" value="GGDEF"/>
    <property type="match status" value="1"/>
</dbReference>
<accession>A0ABQ3LAR3</accession>
<evidence type="ECO:0000256" key="3">
    <source>
        <dbReference type="SAM" id="Coils"/>
    </source>
</evidence>
<dbReference type="EC" id="2.7.7.65" evidence="1"/>
<gene>
    <name evidence="5" type="ORF">GCM10008023_08540</name>
</gene>
<dbReference type="CDD" id="cd01949">
    <property type="entry name" value="GGDEF"/>
    <property type="match status" value="1"/>
</dbReference>
<proteinExistence type="predicted"/>
<dbReference type="InterPro" id="IPR029787">
    <property type="entry name" value="Nucleotide_cyclase"/>
</dbReference>
<keyword evidence="3" id="KW-0175">Coiled coil</keyword>
<dbReference type="InterPro" id="IPR043128">
    <property type="entry name" value="Rev_trsase/Diguanyl_cyclase"/>
</dbReference>
<dbReference type="NCBIfam" id="TIGR00254">
    <property type="entry name" value="GGDEF"/>
    <property type="match status" value="1"/>
</dbReference>